<dbReference type="OrthoDB" id="5576441at2759"/>
<protein>
    <recommendedName>
        <fullName evidence="7">Structure-specific endonuclease subunit SLX4</fullName>
    </recommendedName>
</protein>
<name>A2E6C3_TRIV3</name>
<feature type="region of interest" description="Disordered" evidence="8">
    <location>
        <begin position="1"/>
        <end position="36"/>
    </location>
</feature>
<keyword evidence="6" id="KW-0539">Nucleus</keyword>
<reference evidence="9" key="1">
    <citation type="submission" date="2006-10" db="EMBL/GenBank/DDBJ databases">
        <authorList>
            <person name="Amadeo P."/>
            <person name="Zhao Q."/>
            <person name="Wortman J."/>
            <person name="Fraser-Liggett C."/>
            <person name="Carlton J."/>
        </authorList>
    </citation>
    <scope>NUCLEOTIDE SEQUENCE</scope>
    <source>
        <strain evidence="9">G3</strain>
    </source>
</reference>
<dbReference type="InParanoid" id="A2E6C3"/>
<keyword evidence="5" id="KW-0234">DNA repair</keyword>
<dbReference type="GO" id="GO:0006310">
    <property type="term" value="P:DNA recombination"/>
    <property type="evidence" value="ECO:0007669"/>
    <property type="project" value="UniProtKB-KW"/>
</dbReference>
<sequence length="276" mass="31506">MNHDTGTINHDPTPPNSFKNKEIPKSNHSSSSDDDVVLIDVKSKIDIERNSPPTIPDTILLDDNVEQLSYGSDNEPPPIPNTPPQPSQVNFSLPHGNDSSDNAELEEDEEIFNENEEHVTIHHEDNRSVTEQMNEKLRLLREKYLRDVQDILQEYGCTTHQDVQDPPIFESMTDKDLENELKKYGFRFTTRSSAISKLIRIWEALNKKSSARNQILGPIDFIRLKSQYYEDILVYNPIPLMSLFREMTNGGVKITLSKLKEILEREGVAFAEDASA</sequence>
<dbReference type="SMR" id="A2E6C3"/>
<evidence type="ECO:0000256" key="1">
    <source>
        <dbReference type="ARBA" id="ARBA00004123"/>
    </source>
</evidence>
<organism evidence="9 10">
    <name type="scientific">Trichomonas vaginalis (strain ATCC PRA-98 / G3)</name>
    <dbReference type="NCBI Taxonomy" id="412133"/>
    <lineage>
        <taxon>Eukaryota</taxon>
        <taxon>Metamonada</taxon>
        <taxon>Parabasalia</taxon>
        <taxon>Trichomonadida</taxon>
        <taxon>Trichomonadidae</taxon>
        <taxon>Trichomonas</taxon>
    </lineage>
</organism>
<dbReference type="Proteomes" id="UP000001542">
    <property type="component" value="Unassembled WGS sequence"/>
</dbReference>
<dbReference type="VEuPathDB" id="TrichDB:TVAGG3_0394850"/>
<dbReference type="EMBL" id="DS113312">
    <property type="protein sequence ID" value="EAY11846.1"/>
    <property type="molecule type" value="Genomic_DNA"/>
</dbReference>
<evidence type="ECO:0000256" key="7">
    <source>
        <dbReference type="ARBA" id="ARBA00029496"/>
    </source>
</evidence>
<accession>A2E6C3</accession>
<comment type="subcellular location">
    <subcellularLocation>
        <location evidence="1">Nucleus</location>
    </subcellularLocation>
</comment>
<keyword evidence="4" id="KW-0233">DNA recombination</keyword>
<keyword evidence="10" id="KW-1185">Reference proteome</keyword>
<feature type="compositionally biased region" description="Polar residues" evidence="8">
    <location>
        <begin position="1"/>
        <end position="10"/>
    </location>
</feature>
<evidence type="ECO:0000256" key="4">
    <source>
        <dbReference type="ARBA" id="ARBA00023172"/>
    </source>
</evidence>
<dbReference type="InterPro" id="IPR018574">
    <property type="entry name" value="Structure-sp_endonuc_su_Slx4"/>
</dbReference>
<dbReference type="AlphaFoldDB" id="A2E6C3"/>
<dbReference type="KEGG" id="tva:4769804"/>
<dbReference type="RefSeq" id="XP_001324069.1">
    <property type="nucleotide sequence ID" value="XM_001324034.1"/>
</dbReference>
<keyword evidence="3" id="KW-0227">DNA damage</keyword>
<evidence type="ECO:0000313" key="9">
    <source>
        <dbReference type="EMBL" id="EAY11846.1"/>
    </source>
</evidence>
<dbReference type="Pfam" id="PF09494">
    <property type="entry name" value="Slx4"/>
    <property type="match status" value="1"/>
</dbReference>
<reference evidence="9" key="2">
    <citation type="journal article" date="2007" name="Science">
        <title>Draft genome sequence of the sexually transmitted pathogen Trichomonas vaginalis.</title>
        <authorList>
            <person name="Carlton J.M."/>
            <person name="Hirt R.P."/>
            <person name="Silva J.C."/>
            <person name="Delcher A.L."/>
            <person name="Schatz M."/>
            <person name="Zhao Q."/>
            <person name="Wortman J.R."/>
            <person name="Bidwell S.L."/>
            <person name="Alsmark U.C.M."/>
            <person name="Besteiro S."/>
            <person name="Sicheritz-Ponten T."/>
            <person name="Noel C.J."/>
            <person name="Dacks J.B."/>
            <person name="Foster P.G."/>
            <person name="Simillion C."/>
            <person name="Van de Peer Y."/>
            <person name="Miranda-Saavedra D."/>
            <person name="Barton G.J."/>
            <person name="Westrop G.D."/>
            <person name="Mueller S."/>
            <person name="Dessi D."/>
            <person name="Fiori P.L."/>
            <person name="Ren Q."/>
            <person name="Paulsen I."/>
            <person name="Zhang H."/>
            <person name="Bastida-Corcuera F.D."/>
            <person name="Simoes-Barbosa A."/>
            <person name="Brown M.T."/>
            <person name="Hayes R.D."/>
            <person name="Mukherjee M."/>
            <person name="Okumura C.Y."/>
            <person name="Schneider R."/>
            <person name="Smith A.J."/>
            <person name="Vanacova S."/>
            <person name="Villalvazo M."/>
            <person name="Haas B.J."/>
            <person name="Pertea M."/>
            <person name="Feldblyum T.V."/>
            <person name="Utterback T.R."/>
            <person name="Shu C.L."/>
            <person name="Osoegawa K."/>
            <person name="de Jong P.J."/>
            <person name="Hrdy I."/>
            <person name="Horvathova L."/>
            <person name="Zubacova Z."/>
            <person name="Dolezal P."/>
            <person name="Malik S.B."/>
            <person name="Logsdon J.M. Jr."/>
            <person name="Henze K."/>
            <person name="Gupta A."/>
            <person name="Wang C.C."/>
            <person name="Dunne R.L."/>
            <person name="Upcroft J.A."/>
            <person name="Upcroft P."/>
            <person name="White O."/>
            <person name="Salzberg S.L."/>
            <person name="Tang P."/>
            <person name="Chiu C.-H."/>
            <person name="Lee Y.-S."/>
            <person name="Embley T.M."/>
            <person name="Coombs G.H."/>
            <person name="Mottram J.C."/>
            <person name="Tachezy J."/>
            <person name="Fraser-Liggett C.M."/>
            <person name="Johnson P.J."/>
        </authorList>
    </citation>
    <scope>NUCLEOTIDE SEQUENCE [LARGE SCALE GENOMIC DNA]</scope>
    <source>
        <strain evidence="9">G3</strain>
    </source>
</reference>
<dbReference type="GO" id="GO:0006281">
    <property type="term" value="P:DNA repair"/>
    <property type="evidence" value="ECO:0007669"/>
    <property type="project" value="UniProtKB-KW"/>
</dbReference>
<dbReference type="GO" id="GO:0033557">
    <property type="term" value="C:Slx1-Slx4 complex"/>
    <property type="evidence" value="ECO:0007669"/>
    <property type="project" value="InterPro"/>
</dbReference>
<proteinExistence type="inferred from homology"/>
<evidence type="ECO:0000313" key="10">
    <source>
        <dbReference type="Proteomes" id="UP000001542"/>
    </source>
</evidence>
<evidence type="ECO:0000256" key="2">
    <source>
        <dbReference type="ARBA" id="ARBA00006661"/>
    </source>
</evidence>
<evidence type="ECO:0000256" key="5">
    <source>
        <dbReference type="ARBA" id="ARBA00023204"/>
    </source>
</evidence>
<feature type="compositionally biased region" description="Pro residues" evidence="8">
    <location>
        <begin position="75"/>
        <end position="86"/>
    </location>
</feature>
<dbReference type="VEuPathDB" id="TrichDB:TVAG_459180"/>
<evidence type="ECO:0000256" key="3">
    <source>
        <dbReference type="ARBA" id="ARBA00022763"/>
    </source>
</evidence>
<evidence type="ECO:0000256" key="6">
    <source>
        <dbReference type="ARBA" id="ARBA00023242"/>
    </source>
</evidence>
<dbReference type="GO" id="GO:0006260">
    <property type="term" value="P:DNA replication"/>
    <property type="evidence" value="ECO:0007669"/>
    <property type="project" value="InterPro"/>
</dbReference>
<gene>
    <name evidence="9" type="ORF">TVAG_459180</name>
</gene>
<feature type="region of interest" description="Disordered" evidence="8">
    <location>
        <begin position="68"/>
        <end position="102"/>
    </location>
</feature>
<comment type="similarity">
    <text evidence="2">Belongs to the SLX4 family.</text>
</comment>
<evidence type="ECO:0000256" key="8">
    <source>
        <dbReference type="SAM" id="MobiDB-lite"/>
    </source>
</evidence>